<evidence type="ECO:0000313" key="6">
    <source>
        <dbReference type="Proteomes" id="UP001157109"/>
    </source>
</evidence>
<dbReference type="EMBL" id="BSUJ01000001">
    <property type="protein sequence ID" value="GMA21320.1"/>
    <property type="molecule type" value="Genomic_DNA"/>
</dbReference>
<dbReference type="PRINTS" id="PR00035">
    <property type="entry name" value="HTHGNTR"/>
</dbReference>
<evidence type="ECO:0000256" key="1">
    <source>
        <dbReference type="ARBA" id="ARBA00023015"/>
    </source>
</evidence>
<proteinExistence type="predicted"/>
<dbReference type="InterPro" id="IPR036388">
    <property type="entry name" value="WH-like_DNA-bd_sf"/>
</dbReference>
<keyword evidence="1" id="KW-0805">Transcription regulation</keyword>
<dbReference type="SUPFAM" id="SSF46785">
    <property type="entry name" value="Winged helix' DNA-binding domain"/>
    <property type="match status" value="1"/>
</dbReference>
<gene>
    <name evidence="5" type="ORF">GCM10025862_33410</name>
</gene>
<feature type="domain" description="HTH gntR-type" evidence="4">
    <location>
        <begin position="3"/>
        <end position="71"/>
    </location>
</feature>
<evidence type="ECO:0000256" key="3">
    <source>
        <dbReference type="ARBA" id="ARBA00023163"/>
    </source>
</evidence>
<dbReference type="PANTHER" id="PTHR43537">
    <property type="entry name" value="TRANSCRIPTIONAL REGULATOR, GNTR FAMILY"/>
    <property type="match status" value="1"/>
</dbReference>
<dbReference type="PROSITE" id="PS50949">
    <property type="entry name" value="HTH_GNTR"/>
    <property type="match status" value="1"/>
</dbReference>
<dbReference type="SMART" id="SM00345">
    <property type="entry name" value="HTH_GNTR"/>
    <property type="match status" value="1"/>
</dbReference>
<keyword evidence="6" id="KW-1185">Reference proteome</keyword>
<protein>
    <submittedName>
        <fullName evidence="5">Transcriptional regulator</fullName>
    </submittedName>
</protein>
<keyword evidence="3" id="KW-0804">Transcription</keyword>
<dbReference type="CDD" id="cd07377">
    <property type="entry name" value="WHTH_GntR"/>
    <property type="match status" value="1"/>
</dbReference>
<dbReference type="Gene3D" id="1.20.120.530">
    <property type="entry name" value="GntR ligand-binding domain-like"/>
    <property type="match status" value="1"/>
</dbReference>
<comment type="caution">
    <text evidence="5">The sequence shown here is derived from an EMBL/GenBank/DDBJ whole genome shotgun (WGS) entry which is preliminary data.</text>
</comment>
<organism evidence="5 6">
    <name type="scientific">Arsenicicoccus piscis</name>
    <dbReference type="NCBI Taxonomy" id="673954"/>
    <lineage>
        <taxon>Bacteria</taxon>
        <taxon>Bacillati</taxon>
        <taxon>Actinomycetota</taxon>
        <taxon>Actinomycetes</taxon>
        <taxon>Micrococcales</taxon>
        <taxon>Intrasporangiaceae</taxon>
        <taxon>Arsenicicoccus</taxon>
    </lineage>
</organism>
<evidence type="ECO:0000259" key="4">
    <source>
        <dbReference type="PROSITE" id="PS50949"/>
    </source>
</evidence>
<dbReference type="InterPro" id="IPR000524">
    <property type="entry name" value="Tscrpt_reg_HTH_GntR"/>
</dbReference>
<dbReference type="SMART" id="SM00895">
    <property type="entry name" value="FCD"/>
    <property type="match status" value="1"/>
</dbReference>
<dbReference type="RefSeq" id="WP_241441583.1">
    <property type="nucleotide sequence ID" value="NZ_BSUJ01000001.1"/>
</dbReference>
<dbReference type="InterPro" id="IPR011711">
    <property type="entry name" value="GntR_C"/>
</dbReference>
<reference evidence="6" key="1">
    <citation type="journal article" date="2019" name="Int. J. Syst. Evol. Microbiol.">
        <title>The Global Catalogue of Microorganisms (GCM) 10K type strain sequencing project: providing services to taxonomists for standard genome sequencing and annotation.</title>
        <authorList>
            <consortium name="The Broad Institute Genomics Platform"/>
            <consortium name="The Broad Institute Genome Sequencing Center for Infectious Disease"/>
            <person name="Wu L."/>
            <person name="Ma J."/>
        </authorList>
    </citation>
    <scope>NUCLEOTIDE SEQUENCE [LARGE SCALE GENOMIC DNA]</scope>
    <source>
        <strain evidence="6">NBRC 105830</strain>
    </source>
</reference>
<dbReference type="InterPro" id="IPR008920">
    <property type="entry name" value="TF_FadR/GntR_C"/>
</dbReference>
<dbReference type="Gene3D" id="1.10.10.10">
    <property type="entry name" value="Winged helix-like DNA-binding domain superfamily/Winged helix DNA-binding domain"/>
    <property type="match status" value="1"/>
</dbReference>
<dbReference type="PANTHER" id="PTHR43537:SF44">
    <property type="entry name" value="GNTR FAMILY REGULATORY PROTEIN"/>
    <property type="match status" value="1"/>
</dbReference>
<sequence length="235" mass="25823">MSSSRAQEVADALLERIVNGDLAPGSELEPEATIAEDLSVSRLTAREALKLLQSQGVVRAVHGKRGVVNPVNEWSAMAPIIRAVMHRLGEREVSRQLVEMREIIEVGAAGLAADRRAPEHLDQLRTELAQMKAANLSGDLEEFVRADIAFHNIVFASTGNEFIRRVFDPIQAILLEGRRETSAVHQVQINAIAQHERVLAALEAGSAEAARRAMGDHMAQTAEDLRDLRSHWATH</sequence>
<dbReference type="InterPro" id="IPR036390">
    <property type="entry name" value="WH_DNA-bd_sf"/>
</dbReference>
<dbReference type="Pfam" id="PF00392">
    <property type="entry name" value="GntR"/>
    <property type="match status" value="1"/>
</dbReference>
<dbReference type="Proteomes" id="UP001157109">
    <property type="component" value="Unassembled WGS sequence"/>
</dbReference>
<name>A0ABQ6HSU2_9MICO</name>
<dbReference type="Pfam" id="PF07729">
    <property type="entry name" value="FCD"/>
    <property type="match status" value="1"/>
</dbReference>
<evidence type="ECO:0000256" key="2">
    <source>
        <dbReference type="ARBA" id="ARBA00023125"/>
    </source>
</evidence>
<dbReference type="SUPFAM" id="SSF48008">
    <property type="entry name" value="GntR ligand-binding domain-like"/>
    <property type="match status" value="1"/>
</dbReference>
<evidence type="ECO:0000313" key="5">
    <source>
        <dbReference type="EMBL" id="GMA21320.1"/>
    </source>
</evidence>
<accession>A0ABQ6HSU2</accession>
<keyword evidence="2" id="KW-0238">DNA-binding</keyword>